<organism evidence="1">
    <name type="scientific">Kribbella sp. HUAS MG21</name>
    <dbReference type="NCBI Taxonomy" id="3160966"/>
    <lineage>
        <taxon>Bacteria</taxon>
        <taxon>Bacillati</taxon>
        <taxon>Actinomycetota</taxon>
        <taxon>Actinomycetes</taxon>
        <taxon>Propionibacteriales</taxon>
        <taxon>Kribbellaceae</taxon>
        <taxon>Kribbella</taxon>
    </lineage>
</organism>
<keyword evidence="1" id="KW-0378">Hydrolase</keyword>
<protein>
    <submittedName>
        <fullName evidence="1">Haloacid dehalogenase-like hydrolase</fullName>
    </submittedName>
</protein>
<reference evidence="1" key="1">
    <citation type="submission" date="2024-06" db="EMBL/GenBank/DDBJ databases">
        <title>Kribbella sp. strain HUAS MG21 genome sequences.</title>
        <authorList>
            <person name="Mo P."/>
        </authorList>
    </citation>
    <scope>NUCLEOTIDE SEQUENCE</scope>
    <source>
        <strain evidence="1">HUAS MG21</strain>
    </source>
</reference>
<dbReference type="SUPFAM" id="SSF56784">
    <property type="entry name" value="HAD-like"/>
    <property type="match status" value="1"/>
</dbReference>
<accession>A0AAU7TQN8</accession>
<evidence type="ECO:0000313" key="1">
    <source>
        <dbReference type="EMBL" id="XBV28972.1"/>
    </source>
</evidence>
<dbReference type="RefSeq" id="WP_350281715.1">
    <property type="nucleotide sequence ID" value="NZ_CP158165.1"/>
</dbReference>
<name>A0AAU7TQN8_9ACTN</name>
<dbReference type="InterPro" id="IPR036412">
    <property type="entry name" value="HAD-like_sf"/>
</dbReference>
<dbReference type="Pfam" id="PF12710">
    <property type="entry name" value="HAD"/>
    <property type="match status" value="1"/>
</dbReference>
<dbReference type="InterPro" id="IPR023214">
    <property type="entry name" value="HAD_sf"/>
</dbReference>
<dbReference type="GO" id="GO:0016787">
    <property type="term" value="F:hydrolase activity"/>
    <property type="evidence" value="ECO:0007669"/>
    <property type="project" value="UniProtKB-KW"/>
</dbReference>
<proteinExistence type="predicted"/>
<dbReference type="Gene3D" id="3.40.50.1000">
    <property type="entry name" value="HAD superfamily/HAD-like"/>
    <property type="match status" value="1"/>
</dbReference>
<gene>
    <name evidence="1" type="ORF">ABN611_32825</name>
</gene>
<dbReference type="AlphaFoldDB" id="A0AAU7TQN8"/>
<dbReference type="EMBL" id="CP158165">
    <property type="protein sequence ID" value="XBV28972.1"/>
    <property type="molecule type" value="Genomic_DNA"/>
</dbReference>
<sequence>MQEWLEDMPVVDGIADVVEWCVAHDVVPALATLAWRPVGEFLCAKFGFVAASGPTLEVRDGVYTGISLTGSDEYRKRDFAREFARDRGLSLDRCAAIGDSLSDLPLFGEVGLAIGFNPTPKAQALAHTNHTGPDLRVVLPTLRAGLC</sequence>